<comment type="similarity">
    <text evidence="2 10">Belongs to the class I-like SAM-binding methyltransferase superfamily. RsmB/NOP family.</text>
</comment>
<dbReference type="InterPro" id="IPR018314">
    <property type="entry name" value="RsmB/NOL1/NOP2-like_CS"/>
</dbReference>
<dbReference type="PROSITE" id="PS51686">
    <property type="entry name" value="SAM_MT_RSMB_NOP"/>
    <property type="match status" value="1"/>
</dbReference>
<evidence type="ECO:0000313" key="13">
    <source>
        <dbReference type="EMBL" id="CAH2061519.1"/>
    </source>
</evidence>
<sequence>LPKIFHTERYFESGGGNPTFVFPTKATRMGRGRQRGRSQRKHFKESRENVWKRPKSDPTVDASGNAVPEKPTWEPILTDNPNFEEYYKEQGIVKAEEWDLFMEILRKPLPAAFRVNSNSQFCDDIISILENDFVKSLQAQAIEDGELEAIKPLPWYPKNLAWHSNFSRKQIRKNQTLERFHEFLKLENEVGNMTRQEAVSMVPPLFLDVHPDHFVLDMCAAPGSKTFQLLEIIHGASEPGTLPNGMVVANDVDFQRSNLLIHQTKRMCTSNLIVTNHEGQQFPGCRLNKSRASEKGLSEDMPINQLSFDRVLCDVPCSGDGTLRKAPDIWRKWNSGMGNGLHSLQVILAMRGLSLLKVGGKMIYSTCSMNPVEDEAVVAEILRRCGDSVELVDVSDKLPELIRRPGLKTWKVRDKGGWFTSYKDVPQNRRGGVLVSMFPSGKNLKDAAESTEKNENGGVDGCEDGSKETDNNVVDAISDEPVVEISDLPLERCMRIVPHDQNTGAFFIAVLHKLSPLPEFQEKPNPRKHASTKTADSTEKSPAPAEEAVVTVDVEPVESLVEKVTEADSNNEKDDILEPEKKNTEGESITEEKEEANPSHASGKRKVPMQGKWKGFDPVVFLKDEALINSIKEFYGIKDESFPLHGHLVTRNTDTSSVKRIYYVSKSVKEVLQLNFAVGQQLKIASVGLKMFERQSAKEGSSKPCSFRISSEGLPVILPYITKQILYTPMADFKHLLQYKSIKFPDFVNPQLGQKAIDLVLGCCVVILTDGEEPVKVDASTIAISCWRGKNSLGVMVTSADCQELLERLAERTPKTEEAGPVNGTGSGGPEAMETA</sequence>
<keyword evidence="4 10" id="KW-0489">Methyltransferase</keyword>
<name>A0AAU9SAZ7_THLAR</name>
<evidence type="ECO:0000256" key="9">
    <source>
        <dbReference type="ARBA" id="ARBA00023242"/>
    </source>
</evidence>
<gene>
    <name evidence="13" type="ORF">TAV2_LOCUS13805</name>
</gene>
<feature type="compositionally biased region" description="Basic and acidic residues" evidence="11">
    <location>
        <begin position="45"/>
        <end position="58"/>
    </location>
</feature>
<feature type="compositionally biased region" description="Basic and acidic residues" evidence="11">
    <location>
        <begin position="560"/>
        <end position="585"/>
    </location>
</feature>
<dbReference type="Pfam" id="PF25376">
    <property type="entry name" value="Pre-PUA_NSUN2"/>
    <property type="match status" value="1"/>
</dbReference>
<dbReference type="GO" id="GO:0005634">
    <property type="term" value="C:nucleus"/>
    <property type="evidence" value="ECO:0007669"/>
    <property type="project" value="UniProtKB-SubCell"/>
</dbReference>
<dbReference type="AlphaFoldDB" id="A0AAU9SAZ7"/>
<proteinExistence type="inferred from homology"/>
<protein>
    <recommendedName>
        <fullName evidence="12">SAM-dependent MTase RsmB/NOP-type domain-containing protein</fullName>
    </recommendedName>
</protein>
<evidence type="ECO:0000313" key="14">
    <source>
        <dbReference type="Proteomes" id="UP000836841"/>
    </source>
</evidence>
<feature type="region of interest" description="Disordered" evidence="11">
    <location>
        <begin position="444"/>
        <end position="473"/>
    </location>
</feature>
<comment type="caution">
    <text evidence="10">Lacks conserved residue(s) required for the propagation of feature annotation.</text>
</comment>
<comment type="subcellular location">
    <subcellularLocation>
        <location evidence="1">Nucleus</location>
    </subcellularLocation>
</comment>
<dbReference type="SUPFAM" id="SSF53335">
    <property type="entry name" value="S-adenosyl-L-methionine-dependent methyltransferases"/>
    <property type="match status" value="1"/>
</dbReference>
<dbReference type="FunFam" id="3.40.50.150:FF:000153">
    <property type="entry name" value="S-adenosyl-L-methionine-dependent methyltransferase superfamily protein"/>
    <property type="match status" value="1"/>
</dbReference>
<accession>A0AAU9SAZ7</accession>
<evidence type="ECO:0000256" key="10">
    <source>
        <dbReference type="PROSITE-ProRule" id="PRU01023"/>
    </source>
</evidence>
<feature type="compositionally biased region" description="Basic residues" evidence="11">
    <location>
        <begin position="29"/>
        <end position="44"/>
    </location>
</feature>
<evidence type="ECO:0000259" key="12">
    <source>
        <dbReference type="PROSITE" id="PS51686"/>
    </source>
</evidence>
<evidence type="ECO:0000256" key="4">
    <source>
        <dbReference type="ARBA" id="ARBA00022603"/>
    </source>
</evidence>
<dbReference type="PANTHER" id="PTHR22808">
    <property type="entry name" value="NCL1 YEAST -RELATED NOL1/NOP2/FMU SUN DOMAIN-CONTAINING"/>
    <property type="match status" value="1"/>
</dbReference>
<feature type="region of interest" description="Disordered" evidence="11">
    <location>
        <begin position="29"/>
        <end position="74"/>
    </location>
</feature>
<evidence type="ECO:0000256" key="8">
    <source>
        <dbReference type="ARBA" id="ARBA00022884"/>
    </source>
</evidence>
<evidence type="ECO:0000256" key="11">
    <source>
        <dbReference type="SAM" id="MobiDB-lite"/>
    </source>
</evidence>
<dbReference type="InterPro" id="IPR049560">
    <property type="entry name" value="MeTrfase_RsmB-F_NOP2_cat"/>
</dbReference>
<dbReference type="Gene3D" id="3.40.50.150">
    <property type="entry name" value="Vaccinia Virus protein VP39"/>
    <property type="match status" value="1"/>
</dbReference>
<feature type="non-terminal residue" evidence="13">
    <location>
        <position position="1"/>
    </location>
</feature>
<evidence type="ECO:0000256" key="5">
    <source>
        <dbReference type="ARBA" id="ARBA00022679"/>
    </source>
</evidence>
<dbReference type="Pfam" id="PF25378">
    <property type="entry name" value="PUA_NSUN2"/>
    <property type="match status" value="1"/>
</dbReference>
<feature type="region of interest" description="Disordered" evidence="11">
    <location>
        <begin position="811"/>
        <end position="836"/>
    </location>
</feature>
<keyword evidence="9" id="KW-0539">Nucleus</keyword>
<keyword evidence="8 10" id="KW-0694">RNA-binding</keyword>
<evidence type="ECO:0000256" key="7">
    <source>
        <dbReference type="ARBA" id="ARBA00022694"/>
    </source>
</evidence>
<dbReference type="InterPro" id="IPR001678">
    <property type="entry name" value="MeTrfase_RsmB-F_NOP2_dom"/>
</dbReference>
<dbReference type="PRINTS" id="PR02011">
    <property type="entry name" value="RCMTNCL1"/>
</dbReference>
<dbReference type="GO" id="GO:0016428">
    <property type="term" value="F:tRNA (cytidine-5-)-methyltransferase activity"/>
    <property type="evidence" value="ECO:0007669"/>
    <property type="project" value="InterPro"/>
</dbReference>
<keyword evidence="6 10" id="KW-0949">S-adenosyl-L-methionine</keyword>
<evidence type="ECO:0000256" key="2">
    <source>
        <dbReference type="ARBA" id="ARBA00007494"/>
    </source>
</evidence>
<dbReference type="EMBL" id="OU466860">
    <property type="protein sequence ID" value="CAH2061519.1"/>
    <property type="molecule type" value="Genomic_DNA"/>
</dbReference>
<feature type="compositionally biased region" description="Basic and acidic residues" evidence="11">
    <location>
        <begin position="444"/>
        <end position="455"/>
    </location>
</feature>
<dbReference type="InterPro" id="IPR057285">
    <property type="entry name" value="Pre-PUA_NSUN2"/>
</dbReference>
<feature type="binding site" evidence="10">
    <location>
        <position position="314"/>
    </location>
    <ligand>
        <name>S-adenosyl-L-methionine</name>
        <dbReference type="ChEBI" id="CHEBI:59789"/>
    </ligand>
</feature>
<keyword evidence="7" id="KW-0819">tRNA processing</keyword>
<keyword evidence="5 10" id="KW-0808">Transferase</keyword>
<reference evidence="13 14" key="1">
    <citation type="submission" date="2022-03" db="EMBL/GenBank/DDBJ databases">
        <authorList>
            <person name="Nunn A."/>
            <person name="Chopra R."/>
            <person name="Nunn A."/>
            <person name="Contreras Garrido A."/>
        </authorList>
    </citation>
    <scope>NUCLEOTIDE SEQUENCE [LARGE SCALE GENOMIC DNA]</scope>
</reference>
<evidence type="ECO:0000256" key="6">
    <source>
        <dbReference type="ARBA" id="ARBA00022691"/>
    </source>
</evidence>
<evidence type="ECO:0000256" key="3">
    <source>
        <dbReference type="ARBA" id="ARBA00022555"/>
    </source>
</evidence>
<dbReference type="PROSITE" id="PS01153">
    <property type="entry name" value="NOL1_NOP2_SUN"/>
    <property type="match status" value="1"/>
</dbReference>
<dbReference type="InterPro" id="IPR023270">
    <property type="entry name" value="RCMT_NCL1"/>
</dbReference>
<dbReference type="InterPro" id="IPR029063">
    <property type="entry name" value="SAM-dependent_MTases_sf"/>
</dbReference>
<keyword evidence="3" id="KW-0820">tRNA-binding</keyword>
<dbReference type="GO" id="GO:0000049">
    <property type="term" value="F:tRNA binding"/>
    <property type="evidence" value="ECO:0007669"/>
    <property type="project" value="UniProtKB-KW"/>
</dbReference>
<feature type="active site" description="Nucleophile" evidence="10">
    <location>
        <position position="367"/>
    </location>
</feature>
<evidence type="ECO:0000256" key="1">
    <source>
        <dbReference type="ARBA" id="ARBA00004123"/>
    </source>
</evidence>
<keyword evidence="14" id="KW-1185">Reference proteome</keyword>
<feature type="region of interest" description="Disordered" evidence="11">
    <location>
        <begin position="518"/>
        <end position="609"/>
    </location>
</feature>
<dbReference type="PRINTS" id="PR02008">
    <property type="entry name" value="RCMTFAMILY"/>
</dbReference>
<feature type="binding site" evidence="10">
    <location>
        <begin position="219"/>
        <end position="225"/>
    </location>
    <ligand>
        <name>S-adenosyl-L-methionine</name>
        <dbReference type="ChEBI" id="CHEBI:59789"/>
    </ligand>
</feature>
<dbReference type="InterPro" id="IPR023267">
    <property type="entry name" value="RCMT"/>
</dbReference>
<dbReference type="InterPro" id="IPR057286">
    <property type="entry name" value="PUA_NSUN2"/>
</dbReference>
<dbReference type="Pfam" id="PF01189">
    <property type="entry name" value="Methyltr_RsmB-F"/>
    <property type="match status" value="1"/>
</dbReference>
<feature type="domain" description="SAM-dependent MTase RsmB/NOP-type" evidence="12">
    <location>
        <begin position="101"/>
        <end position="514"/>
    </location>
</feature>
<organism evidence="13 14">
    <name type="scientific">Thlaspi arvense</name>
    <name type="common">Field penny-cress</name>
    <dbReference type="NCBI Taxonomy" id="13288"/>
    <lineage>
        <taxon>Eukaryota</taxon>
        <taxon>Viridiplantae</taxon>
        <taxon>Streptophyta</taxon>
        <taxon>Embryophyta</taxon>
        <taxon>Tracheophyta</taxon>
        <taxon>Spermatophyta</taxon>
        <taxon>Magnoliopsida</taxon>
        <taxon>eudicotyledons</taxon>
        <taxon>Gunneridae</taxon>
        <taxon>Pentapetalae</taxon>
        <taxon>rosids</taxon>
        <taxon>malvids</taxon>
        <taxon>Brassicales</taxon>
        <taxon>Brassicaceae</taxon>
        <taxon>Thlaspideae</taxon>
        <taxon>Thlaspi</taxon>
    </lineage>
</organism>
<feature type="binding site" evidence="10">
    <location>
        <position position="251"/>
    </location>
    <ligand>
        <name>S-adenosyl-L-methionine</name>
        <dbReference type="ChEBI" id="CHEBI:59789"/>
    </ligand>
</feature>
<dbReference type="GO" id="GO:0030488">
    <property type="term" value="P:tRNA methylation"/>
    <property type="evidence" value="ECO:0007669"/>
    <property type="project" value="UniProtKB-ARBA"/>
</dbReference>
<dbReference type="Proteomes" id="UP000836841">
    <property type="component" value="Chromosome 4"/>
</dbReference>
<dbReference type="PANTHER" id="PTHR22808:SF28">
    <property type="entry name" value="S-ADENOSYL-L-METHIONINE-DEPENDENT METHYLTRANSFERASES SUPERFAMILY PROTEIN"/>
    <property type="match status" value="1"/>
</dbReference>